<organism evidence="3 4">
    <name type="scientific">Saccharomonospora cyanea NA-134</name>
    <dbReference type="NCBI Taxonomy" id="882082"/>
    <lineage>
        <taxon>Bacteria</taxon>
        <taxon>Bacillati</taxon>
        <taxon>Actinomycetota</taxon>
        <taxon>Actinomycetes</taxon>
        <taxon>Pseudonocardiales</taxon>
        <taxon>Pseudonocardiaceae</taxon>
        <taxon>Saccharomonospora</taxon>
    </lineage>
</organism>
<dbReference type="InterPro" id="IPR000415">
    <property type="entry name" value="Nitroreductase-like"/>
</dbReference>
<evidence type="ECO:0000313" key="4">
    <source>
        <dbReference type="Proteomes" id="UP000002791"/>
    </source>
</evidence>
<dbReference type="NCBIfam" id="NF047509">
    <property type="entry name" value="Rv3131_FMN_oxido"/>
    <property type="match status" value="1"/>
</dbReference>
<evidence type="ECO:0000259" key="2">
    <source>
        <dbReference type="Pfam" id="PF00881"/>
    </source>
</evidence>
<evidence type="ECO:0000256" key="1">
    <source>
        <dbReference type="SAM" id="MobiDB-lite"/>
    </source>
</evidence>
<dbReference type="Gene3D" id="3.40.109.10">
    <property type="entry name" value="NADH Oxidase"/>
    <property type="match status" value="1"/>
</dbReference>
<name>H5XJY5_9PSEU</name>
<dbReference type="eggNOG" id="COG0778">
    <property type="taxonomic scope" value="Bacteria"/>
</dbReference>
<feature type="compositionally biased region" description="Basic and acidic residues" evidence="1">
    <location>
        <begin position="318"/>
        <end position="327"/>
    </location>
</feature>
<dbReference type="STRING" id="882082.SaccyDRAFT_3063"/>
<reference evidence="3 4" key="1">
    <citation type="submission" date="2011-11" db="EMBL/GenBank/DDBJ databases">
        <title>The Noncontiguous Finished sequence of Saccharomonospora cyanea NA-134.</title>
        <authorList>
            <consortium name="US DOE Joint Genome Institute"/>
            <person name="Lucas S."/>
            <person name="Han J."/>
            <person name="Lapidus A."/>
            <person name="Cheng J.-F."/>
            <person name="Goodwin L."/>
            <person name="Pitluck S."/>
            <person name="Peters L."/>
            <person name="Ovchinnikova G."/>
            <person name="Lu M."/>
            <person name="Detter J.C."/>
            <person name="Han C."/>
            <person name="Tapia R."/>
            <person name="Land M."/>
            <person name="Hauser L."/>
            <person name="Kyrpides N."/>
            <person name="Ivanova N."/>
            <person name="Pagani I."/>
            <person name="Brambilla E.-M."/>
            <person name="Klenk H.-P."/>
            <person name="Woyke T."/>
        </authorList>
    </citation>
    <scope>NUCLEOTIDE SEQUENCE [LARGE SCALE GENOMIC DNA]</scope>
    <source>
        <strain evidence="3 4">NA-134</strain>
    </source>
</reference>
<keyword evidence="4" id="KW-1185">Reference proteome</keyword>
<dbReference type="EMBL" id="CM001440">
    <property type="protein sequence ID" value="EHR61902.1"/>
    <property type="molecule type" value="Genomic_DNA"/>
</dbReference>
<gene>
    <name evidence="3" type="ORF">SaccyDRAFT_3063</name>
</gene>
<dbReference type="HOGENOM" id="CLU_051479_3_0_11"/>
<dbReference type="InterPro" id="IPR029479">
    <property type="entry name" value="Nitroreductase"/>
</dbReference>
<proteinExistence type="predicted"/>
<protein>
    <submittedName>
        <fullName evidence="3">Nitroreductase family protein</fullName>
    </submittedName>
</protein>
<dbReference type="RefSeq" id="WP_005457321.1">
    <property type="nucleotide sequence ID" value="NZ_CM001440.1"/>
</dbReference>
<dbReference type="Pfam" id="PF00881">
    <property type="entry name" value="Nitroreductase"/>
    <property type="match status" value="1"/>
</dbReference>
<feature type="region of interest" description="Disordered" evidence="1">
    <location>
        <begin position="305"/>
        <end position="327"/>
    </location>
</feature>
<evidence type="ECO:0000313" key="3">
    <source>
        <dbReference type="EMBL" id="EHR61902.1"/>
    </source>
</evidence>
<dbReference type="AlphaFoldDB" id="H5XJY5"/>
<dbReference type="GO" id="GO:0016491">
    <property type="term" value="F:oxidoreductase activity"/>
    <property type="evidence" value="ECO:0007669"/>
    <property type="project" value="InterPro"/>
</dbReference>
<dbReference type="OrthoDB" id="8156917at2"/>
<dbReference type="Proteomes" id="UP000002791">
    <property type="component" value="Chromosome"/>
</dbReference>
<feature type="domain" description="Nitroreductase" evidence="2">
    <location>
        <begin position="225"/>
        <end position="306"/>
    </location>
</feature>
<accession>H5XJY5</accession>
<sequence>MTKREWSAGETDVLARAVVRAPSVHNIQPWRLELPDGEAVLFERADLSLPHHDPRGRDRTISCGAAVANLEIAARVLSLESRVRLLPDGPDADLVARLTVEGEHRPRETELHRYSAISRRRSYRRPFAGPVLSREDVARLVPEAGDEDVRVRPLNGPVEIDALADLLEYAGGVLKQDRGYQRELAIWTIRDERSRAHGAGVAGSASPPSSLPWAGLVRTQTALPHRQALADRLAEETVLLFATEADDRDAHVRIGLAMQRLWLAAVERGFVAAVQTHPLHLPEARRRFGEQLSLTGHPQLLMRVGRPSGVVPQSPRRHQNELLSRRE</sequence>
<dbReference type="SUPFAM" id="SSF55469">
    <property type="entry name" value="FMN-dependent nitroreductase-like"/>
    <property type="match status" value="2"/>
</dbReference>